<dbReference type="OrthoDB" id="278204at2"/>
<dbReference type="EMBL" id="CP042344">
    <property type="protein sequence ID" value="QEA14100.1"/>
    <property type="molecule type" value="Genomic_DNA"/>
</dbReference>
<dbReference type="Proteomes" id="UP000321199">
    <property type="component" value="Chromosome"/>
</dbReference>
<organism evidence="3 4">
    <name type="scientific">Comamonas flocculans</name>
    <dbReference type="NCBI Taxonomy" id="2597701"/>
    <lineage>
        <taxon>Bacteria</taxon>
        <taxon>Pseudomonadati</taxon>
        <taxon>Pseudomonadota</taxon>
        <taxon>Betaproteobacteria</taxon>
        <taxon>Burkholderiales</taxon>
        <taxon>Comamonadaceae</taxon>
        <taxon>Comamonas</taxon>
    </lineage>
</organism>
<dbReference type="Gene3D" id="3.30.2310.20">
    <property type="entry name" value="RelE-like"/>
    <property type="match status" value="1"/>
</dbReference>
<accession>A0A5B8RX75</accession>
<evidence type="ECO:0000256" key="2">
    <source>
        <dbReference type="ARBA" id="ARBA00022649"/>
    </source>
</evidence>
<evidence type="ECO:0000313" key="3">
    <source>
        <dbReference type="EMBL" id="QEA14100.1"/>
    </source>
</evidence>
<name>A0A5B8RX75_9BURK</name>
<dbReference type="RefSeq" id="WP_146913681.1">
    <property type="nucleotide sequence ID" value="NZ_CP042344.1"/>
</dbReference>
<dbReference type="InterPro" id="IPR051803">
    <property type="entry name" value="TA_system_RelE-like_toxin"/>
</dbReference>
<keyword evidence="2" id="KW-1277">Toxin-antitoxin system</keyword>
<sequence length="104" mass="12130">MTYSLHPEAATDLWEAAEYYRGRAGALLARVFLGEFERAMALLEEYPLLGAQWLHGKRRLVMRRFPYSIIYVTIDQEVLVLAVAHQSRRPGYWRERGEMSSPSR</sequence>
<evidence type="ECO:0000256" key="1">
    <source>
        <dbReference type="ARBA" id="ARBA00006226"/>
    </source>
</evidence>
<dbReference type="Pfam" id="PF05016">
    <property type="entry name" value="ParE_toxin"/>
    <property type="match status" value="1"/>
</dbReference>
<gene>
    <name evidence="3" type="ORF">FOZ74_14285</name>
</gene>
<dbReference type="InterPro" id="IPR035093">
    <property type="entry name" value="RelE/ParE_toxin_dom_sf"/>
</dbReference>
<dbReference type="KEGG" id="cof:FOZ74_14285"/>
<dbReference type="PANTHER" id="PTHR33755">
    <property type="entry name" value="TOXIN PARE1-RELATED"/>
    <property type="match status" value="1"/>
</dbReference>
<evidence type="ECO:0000313" key="4">
    <source>
        <dbReference type="Proteomes" id="UP000321199"/>
    </source>
</evidence>
<dbReference type="AlphaFoldDB" id="A0A5B8RX75"/>
<dbReference type="InterPro" id="IPR007712">
    <property type="entry name" value="RelE/ParE_toxin"/>
</dbReference>
<protein>
    <submittedName>
        <fullName evidence="3">Type II toxin-antitoxin system RelE/ParE family toxin</fullName>
    </submittedName>
</protein>
<reference evidence="3 4" key="1">
    <citation type="submission" date="2019-07" db="EMBL/GenBank/DDBJ databases">
        <title>Complete genome sequence of Comamonas sp. NLF 7-7 isolated from livestock.</title>
        <authorList>
            <person name="Kim D.H."/>
            <person name="Kim J.G."/>
        </authorList>
    </citation>
    <scope>NUCLEOTIDE SEQUENCE [LARGE SCALE GENOMIC DNA]</scope>
    <source>
        <strain evidence="3 4">NLF 7-7</strain>
    </source>
</reference>
<keyword evidence="4" id="KW-1185">Reference proteome</keyword>
<comment type="similarity">
    <text evidence="1">Belongs to the RelE toxin family.</text>
</comment>
<dbReference type="PANTHER" id="PTHR33755:SF8">
    <property type="entry name" value="TOXIN PARE2"/>
    <property type="match status" value="1"/>
</dbReference>
<proteinExistence type="inferred from homology"/>